<dbReference type="GO" id="GO:0000976">
    <property type="term" value="F:transcription cis-regulatory region binding"/>
    <property type="evidence" value="ECO:0007669"/>
    <property type="project" value="TreeGrafter"/>
</dbReference>
<dbReference type="InterPro" id="IPR010982">
    <property type="entry name" value="Lambda_DNA-bd_dom_sf"/>
</dbReference>
<name>A0A221MGQ6_9BACI</name>
<organism evidence="5 6">
    <name type="scientific">Virgibacillus necropolis</name>
    <dbReference type="NCBI Taxonomy" id="163877"/>
    <lineage>
        <taxon>Bacteria</taxon>
        <taxon>Bacillati</taxon>
        <taxon>Bacillota</taxon>
        <taxon>Bacilli</taxon>
        <taxon>Bacillales</taxon>
        <taxon>Bacillaceae</taxon>
        <taxon>Virgibacillus</taxon>
    </lineage>
</organism>
<dbReference type="Pfam" id="PF00356">
    <property type="entry name" value="LacI"/>
    <property type="match status" value="1"/>
</dbReference>
<dbReference type="KEGG" id="vne:CFK40_18240"/>
<protein>
    <submittedName>
        <fullName evidence="5">LacI family transcriptional regulator</fullName>
    </submittedName>
</protein>
<dbReference type="Gene3D" id="3.40.50.2300">
    <property type="match status" value="2"/>
</dbReference>
<keyword evidence="1" id="KW-0805">Transcription regulation</keyword>
<accession>A0A221MGQ6</accession>
<evidence type="ECO:0000259" key="4">
    <source>
        <dbReference type="PROSITE" id="PS50932"/>
    </source>
</evidence>
<dbReference type="Gene3D" id="1.10.260.40">
    <property type="entry name" value="lambda repressor-like DNA-binding domains"/>
    <property type="match status" value="1"/>
</dbReference>
<feature type="domain" description="HTH lacI-type" evidence="4">
    <location>
        <begin position="20"/>
        <end position="74"/>
    </location>
</feature>
<evidence type="ECO:0000256" key="1">
    <source>
        <dbReference type="ARBA" id="ARBA00023015"/>
    </source>
</evidence>
<evidence type="ECO:0000256" key="2">
    <source>
        <dbReference type="ARBA" id="ARBA00023125"/>
    </source>
</evidence>
<dbReference type="CDD" id="cd01392">
    <property type="entry name" value="HTH_LacI"/>
    <property type="match status" value="1"/>
</dbReference>
<dbReference type="PROSITE" id="PS50932">
    <property type="entry name" value="HTH_LACI_2"/>
    <property type="match status" value="1"/>
</dbReference>
<keyword evidence="3" id="KW-0804">Transcription</keyword>
<dbReference type="Pfam" id="PF13377">
    <property type="entry name" value="Peripla_BP_3"/>
    <property type="match status" value="1"/>
</dbReference>
<dbReference type="GO" id="GO:0003700">
    <property type="term" value="F:DNA-binding transcription factor activity"/>
    <property type="evidence" value="ECO:0007669"/>
    <property type="project" value="TreeGrafter"/>
</dbReference>
<dbReference type="InterPro" id="IPR046335">
    <property type="entry name" value="LacI/GalR-like_sensor"/>
</dbReference>
<proteinExistence type="predicted"/>
<evidence type="ECO:0000313" key="6">
    <source>
        <dbReference type="Proteomes" id="UP000204391"/>
    </source>
</evidence>
<dbReference type="Proteomes" id="UP000204391">
    <property type="component" value="Chromosome"/>
</dbReference>
<evidence type="ECO:0000256" key="3">
    <source>
        <dbReference type="ARBA" id="ARBA00023163"/>
    </source>
</evidence>
<dbReference type="PANTHER" id="PTHR30146:SF154">
    <property type="entry name" value="TRANSCRIPTION REGULATOR, MEMBER OF GALR FAMILY"/>
    <property type="match status" value="1"/>
</dbReference>
<dbReference type="SUPFAM" id="SSF53822">
    <property type="entry name" value="Periplasmic binding protein-like I"/>
    <property type="match status" value="1"/>
</dbReference>
<dbReference type="InterPro" id="IPR028082">
    <property type="entry name" value="Peripla_BP_I"/>
</dbReference>
<dbReference type="PANTHER" id="PTHR30146">
    <property type="entry name" value="LACI-RELATED TRANSCRIPTIONAL REPRESSOR"/>
    <property type="match status" value="1"/>
</dbReference>
<keyword evidence="2" id="KW-0238">DNA-binding</keyword>
<keyword evidence="6" id="KW-1185">Reference proteome</keyword>
<sequence>MYTYTNSLYKLIERRSVDLVSSKDVAKLSGFSQATVSRVMNSPDKVNSKTKKKILKTMEQLNYQPNLIARSLITNRTKTIALISGELHNAFFVETTDSIVNLASKYGYKTMVYFDNGNNAKEIYNSVVGAKVDGILMSSIMLDDPLLEEIENSGIPYMFFNRRPRRGGNYVVSNNKLAGELITKHLIGLNHNRIAYISGELNISTFLERKQGFEQALKKGNIEIDSSLQCITDASTSEVEKKTLKLINYSNPPSAIVYATDAMALVGMNAILSMGLNIPDDISIAGIDNNSISSHYAIQLTSVGNPGFKMEELAMEILIEVMTNKNITRRQIIPNPEVIIRRTTSVKN</sequence>
<reference evidence="5 6" key="1">
    <citation type="journal article" date="2003" name="Int. J. Syst. Evol. Microbiol.">
        <title>Virgibacillus carmonensis sp. nov., Virgibacillus necropolis sp. nov. and Virgibacillus picturae sp. nov., three novel species isolated from deteriorated mural paintings, transfer of the species of the genus salibacillus to Virgibacillus, as Virgibacillus marismortui comb. nov. and Virgibacillus salexigens comb. nov., and emended description of the genus Virgibacillus.</title>
        <authorList>
            <person name="Heyrman J."/>
            <person name="Logan N.A."/>
            <person name="Busse H.J."/>
            <person name="Balcaen A."/>
            <person name="Lebbe L."/>
            <person name="Rodriguez-Diaz M."/>
            <person name="Swings J."/>
            <person name="De Vos P."/>
        </authorList>
    </citation>
    <scope>NUCLEOTIDE SEQUENCE [LARGE SCALE GENOMIC DNA]</scope>
    <source>
        <strain evidence="5 6">LMG 19488</strain>
    </source>
</reference>
<dbReference type="EMBL" id="CP022437">
    <property type="protein sequence ID" value="ASN06821.1"/>
    <property type="molecule type" value="Genomic_DNA"/>
</dbReference>
<dbReference type="SUPFAM" id="SSF47413">
    <property type="entry name" value="lambda repressor-like DNA-binding domains"/>
    <property type="match status" value="1"/>
</dbReference>
<dbReference type="AlphaFoldDB" id="A0A221MGQ6"/>
<evidence type="ECO:0000313" key="5">
    <source>
        <dbReference type="EMBL" id="ASN06821.1"/>
    </source>
</evidence>
<dbReference type="InterPro" id="IPR000843">
    <property type="entry name" value="HTH_LacI"/>
</dbReference>
<gene>
    <name evidence="5" type="ORF">CFK40_18240</name>
</gene>
<dbReference type="CDD" id="cd06267">
    <property type="entry name" value="PBP1_LacI_sugar_binding-like"/>
    <property type="match status" value="1"/>
</dbReference>
<dbReference type="SMART" id="SM00354">
    <property type="entry name" value="HTH_LACI"/>
    <property type="match status" value="1"/>
</dbReference>